<protein>
    <recommendedName>
        <fullName evidence="2">GRAM domain-containing protein</fullName>
    </recommendedName>
</protein>
<feature type="domain" description="GRAM" evidence="2">
    <location>
        <begin position="92"/>
        <end position="162"/>
    </location>
</feature>
<feature type="region of interest" description="Disordered" evidence="1">
    <location>
        <begin position="1"/>
        <end position="62"/>
    </location>
</feature>
<dbReference type="PANTHER" id="PTHR23319:SF4">
    <property type="entry name" value="GRAM DOMAIN CONTAINING 1B, ISOFORM E"/>
    <property type="match status" value="1"/>
</dbReference>
<dbReference type="PANTHER" id="PTHR23319">
    <property type="entry name" value="GRAM DOMAIN CONTAINING 1B, ISOFORM E"/>
    <property type="match status" value="1"/>
</dbReference>
<dbReference type="GO" id="GO:0032934">
    <property type="term" value="F:sterol binding"/>
    <property type="evidence" value="ECO:0007669"/>
    <property type="project" value="TreeGrafter"/>
</dbReference>
<sequence>MSSTTTMTMTTRPTSLSDSGVQLSPDAERPSETLTSLASPLSDSNSSMMNDDEKRGDDTQRAKSRMEKYFAEKPDKNIFMKLIHPSYHERNLQFKKIFVDKGLIEESDQFLASYSCAYQREILAQGRMFISQFNVCFYANIIGWETTLVIPMKEIKLIKKMKAAFIFPNSIQFERDTGEKYFFASFINRDKSFQVLTTAQQKVVGEEGRAMTREEVWDMVYKEKVSGFWEK</sequence>
<feature type="compositionally biased region" description="Basic and acidic residues" evidence="1">
    <location>
        <begin position="51"/>
        <end position="62"/>
    </location>
</feature>
<dbReference type="InterPro" id="IPR051482">
    <property type="entry name" value="Cholesterol_transport"/>
</dbReference>
<dbReference type="EMBL" id="PDUG01000001">
    <property type="protein sequence ID" value="PIC52264.1"/>
    <property type="molecule type" value="Genomic_DNA"/>
</dbReference>
<evidence type="ECO:0000313" key="3">
    <source>
        <dbReference type="EMBL" id="PIC52264.1"/>
    </source>
</evidence>
<feature type="compositionally biased region" description="Low complexity" evidence="1">
    <location>
        <begin position="1"/>
        <end position="15"/>
    </location>
</feature>
<comment type="caution">
    <text evidence="3">The sequence shown here is derived from an EMBL/GenBank/DDBJ whole genome shotgun (WGS) entry which is preliminary data.</text>
</comment>
<dbReference type="SMART" id="SM00568">
    <property type="entry name" value="GRAM"/>
    <property type="match status" value="1"/>
</dbReference>
<name>A0A2G5VKI5_9PELO</name>
<evidence type="ECO:0000259" key="2">
    <source>
        <dbReference type="SMART" id="SM00568"/>
    </source>
</evidence>
<dbReference type="Gene3D" id="2.30.29.30">
    <property type="entry name" value="Pleckstrin-homology domain (PH domain)/Phosphotyrosine-binding domain (PTB)"/>
    <property type="match status" value="1"/>
</dbReference>
<dbReference type="GO" id="GO:0032366">
    <property type="term" value="P:intracellular sterol transport"/>
    <property type="evidence" value="ECO:0007669"/>
    <property type="project" value="TreeGrafter"/>
</dbReference>
<dbReference type="CDD" id="cd13220">
    <property type="entry name" value="PH-GRAM_GRAMDC"/>
    <property type="match status" value="1"/>
</dbReference>
<accession>A0A2G5VKI5</accession>
<gene>
    <name evidence="3" type="primary">Cnig_chr_I.g2440</name>
    <name evidence="3" type="ORF">B9Z55_002440</name>
</gene>
<proteinExistence type="predicted"/>
<organism evidence="3 4">
    <name type="scientific">Caenorhabditis nigoni</name>
    <dbReference type="NCBI Taxonomy" id="1611254"/>
    <lineage>
        <taxon>Eukaryota</taxon>
        <taxon>Metazoa</taxon>
        <taxon>Ecdysozoa</taxon>
        <taxon>Nematoda</taxon>
        <taxon>Chromadorea</taxon>
        <taxon>Rhabditida</taxon>
        <taxon>Rhabditina</taxon>
        <taxon>Rhabditomorpha</taxon>
        <taxon>Rhabditoidea</taxon>
        <taxon>Rhabditidae</taxon>
        <taxon>Peloderinae</taxon>
        <taxon>Caenorhabditis</taxon>
    </lineage>
</organism>
<feature type="compositionally biased region" description="Polar residues" evidence="1">
    <location>
        <begin position="32"/>
        <end position="41"/>
    </location>
</feature>
<keyword evidence="4" id="KW-1185">Reference proteome</keyword>
<dbReference type="GO" id="GO:0005789">
    <property type="term" value="C:endoplasmic reticulum membrane"/>
    <property type="evidence" value="ECO:0007669"/>
    <property type="project" value="TreeGrafter"/>
</dbReference>
<dbReference type="Proteomes" id="UP000230233">
    <property type="component" value="Chromosome I"/>
</dbReference>
<dbReference type="GO" id="GO:0120015">
    <property type="term" value="F:sterol transfer activity"/>
    <property type="evidence" value="ECO:0007669"/>
    <property type="project" value="TreeGrafter"/>
</dbReference>
<dbReference type="GO" id="GO:0005886">
    <property type="term" value="C:plasma membrane"/>
    <property type="evidence" value="ECO:0007669"/>
    <property type="project" value="TreeGrafter"/>
</dbReference>
<dbReference type="InterPro" id="IPR004182">
    <property type="entry name" value="GRAM"/>
</dbReference>
<dbReference type="InterPro" id="IPR011993">
    <property type="entry name" value="PH-like_dom_sf"/>
</dbReference>
<dbReference type="Pfam" id="PF02893">
    <property type="entry name" value="GRAM"/>
    <property type="match status" value="1"/>
</dbReference>
<dbReference type="STRING" id="1611254.A0A2G5VKI5"/>
<reference evidence="4" key="1">
    <citation type="submission" date="2017-10" db="EMBL/GenBank/DDBJ databases">
        <title>Rapid genome shrinkage in a self-fertile nematode reveals novel sperm competition proteins.</title>
        <authorList>
            <person name="Yin D."/>
            <person name="Schwarz E.M."/>
            <person name="Thomas C.G."/>
            <person name="Felde R.L."/>
            <person name="Korf I.F."/>
            <person name="Cutter A.D."/>
            <person name="Schartner C.M."/>
            <person name="Ralston E.J."/>
            <person name="Meyer B.J."/>
            <person name="Haag E.S."/>
        </authorList>
    </citation>
    <scope>NUCLEOTIDE SEQUENCE [LARGE SCALE GENOMIC DNA]</scope>
    <source>
        <strain evidence="4">JU1422</strain>
    </source>
</reference>
<dbReference type="OrthoDB" id="2162691at2759"/>
<dbReference type="AlphaFoldDB" id="A0A2G5VKI5"/>
<evidence type="ECO:0000313" key="4">
    <source>
        <dbReference type="Proteomes" id="UP000230233"/>
    </source>
</evidence>
<dbReference type="GO" id="GO:0140268">
    <property type="term" value="C:endoplasmic reticulum-plasma membrane contact site"/>
    <property type="evidence" value="ECO:0007669"/>
    <property type="project" value="TreeGrafter"/>
</dbReference>
<evidence type="ECO:0000256" key="1">
    <source>
        <dbReference type="SAM" id="MobiDB-lite"/>
    </source>
</evidence>